<dbReference type="AlphaFoldDB" id="A0A9P0N645"/>
<name>A0A9P0N645_SPOLI</name>
<feature type="transmembrane region" description="Helical" evidence="1">
    <location>
        <begin position="31"/>
        <end position="48"/>
    </location>
</feature>
<dbReference type="Proteomes" id="UP001153321">
    <property type="component" value="Chromosome 30"/>
</dbReference>
<evidence type="ECO:0000313" key="3">
    <source>
        <dbReference type="Proteomes" id="UP001153321"/>
    </source>
</evidence>
<keyword evidence="1" id="KW-1133">Transmembrane helix</keyword>
<evidence type="ECO:0000313" key="2">
    <source>
        <dbReference type="EMBL" id="CAH1643818.1"/>
    </source>
</evidence>
<sequence>MHARRLRVLLIWSFFNISLIWSPYVRLGRPLPMALFICALYTSFVTLLHPSFLHVQTSVTL</sequence>
<evidence type="ECO:0000256" key="1">
    <source>
        <dbReference type="SAM" id="Phobius"/>
    </source>
</evidence>
<organism evidence="2 3">
    <name type="scientific">Spodoptera littoralis</name>
    <name type="common">Egyptian cotton leafworm</name>
    <dbReference type="NCBI Taxonomy" id="7109"/>
    <lineage>
        <taxon>Eukaryota</taxon>
        <taxon>Metazoa</taxon>
        <taxon>Ecdysozoa</taxon>
        <taxon>Arthropoda</taxon>
        <taxon>Hexapoda</taxon>
        <taxon>Insecta</taxon>
        <taxon>Pterygota</taxon>
        <taxon>Neoptera</taxon>
        <taxon>Endopterygota</taxon>
        <taxon>Lepidoptera</taxon>
        <taxon>Glossata</taxon>
        <taxon>Ditrysia</taxon>
        <taxon>Noctuoidea</taxon>
        <taxon>Noctuidae</taxon>
        <taxon>Amphipyrinae</taxon>
        <taxon>Spodoptera</taxon>
    </lineage>
</organism>
<accession>A0A9P0N645</accession>
<dbReference type="EMBL" id="LR824561">
    <property type="protein sequence ID" value="CAH1643818.1"/>
    <property type="molecule type" value="Genomic_DNA"/>
</dbReference>
<proteinExistence type="predicted"/>
<protein>
    <submittedName>
        <fullName evidence="2">Uncharacterized protein</fullName>
    </submittedName>
</protein>
<keyword evidence="3" id="KW-1185">Reference proteome</keyword>
<keyword evidence="1" id="KW-0472">Membrane</keyword>
<keyword evidence="1" id="KW-0812">Transmembrane</keyword>
<reference evidence="2" key="1">
    <citation type="submission" date="2022-02" db="EMBL/GenBank/DDBJ databases">
        <authorList>
            <person name="King R."/>
        </authorList>
    </citation>
    <scope>NUCLEOTIDE SEQUENCE</scope>
</reference>
<feature type="transmembrane region" description="Helical" evidence="1">
    <location>
        <begin position="7"/>
        <end position="25"/>
    </location>
</feature>
<gene>
    <name evidence="2" type="ORF">SPLIT_LOCUS9172</name>
</gene>